<reference evidence="3" key="1">
    <citation type="submission" date="2017-08" db="EMBL/GenBank/DDBJ databases">
        <authorList>
            <person name="Imhoff J.F."/>
            <person name="Rahn T."/>
            <person name="Kuenzel S."/>
            <person name="Neulinger S.C."/>
        </authorList>
    </citation>
    <scope>NUCLEOTIDE SEQUENCE</scope>
    <source>
        <strain evidence="3">IM 151</strain>
    </source>
</reference>
<evidence type="ECO:0000313" key="3">
    <source>
        <dbReference type="EMBL" id="MBK1715575.1"/>
    </source>
</evidence>
<name>A0ABS1E3S7_RUBGE</name>
<evidence type="ECO:0000313" key="4">
    <source>
        <dbReference type="Proteomes" id="UP001041814"/>
    </source>
</evidence>
<keyword evidence="4" id="KW-1185">Reference proteome</keyword>
<evidence type="ECO:0000256" key="1">
    <source>
        <dbReference type="ARBA" id="ARBA00022723"/>
    </source>
</evidence>
<keyword evidence="1" id="KW-0479">Metal-binding</keyword>
<dbReference type="Gene3D" id="3.20.20.120">
    <property type="entry name" value="Enolase-like C-terminal domain"/>
    <property type="match status" value="1"/>
</dbReference>
<feature type="domain" description="Mandelate racemase/muconate lactonizing enzyme C-terminal" evidence="2">
    <location>
        <begin position="72"/>
        <end position="166"/>
    </location>
</feature>
<dbReference type="InterPro" id="IPR013342">
    <property type="entry name" value="Mandelate_racemase_C"/>
</dbReference>
<dbReference type="SUPFAM" id="SSF51604">
    <property type="entry name" value="Enolase C-terminal domain-like"/>
    <property type="match status" value="1"/>
</dbReference>
<dbReference type="InterPro" id="IPR029065">
    <property type="entry name" value="Enolase_C-like"/>
</dbReference>
<dbReference type="Pfam" id="PF13378">
    <property type="entry name" value="MR_MLE_C"/>
    <property type="match status" value="1"/>
</dbReference>
<dbReference type="SUPFAM" id="SSF54826">
    <property type="entry name" value="Enolase N-terminal domain-like"/>
    <property type="match status" value="1"/>
</dbReference>
<dbReference type="SMART" id="SM00922">
    <property type="entry name" value="MR_MLE"/>
    <property type="match status" value="1"/>
</dbReference>
<evidence type="ECO:0000259" key="2">
    <source>
        <dbReference type="SMART" id="SM00922"/>
    </source>
</evidence>
<gene>
    <name evidence="3" type="ORF">CKO43_22760</name>
</gene>
<reference evidence="3" key="2">
    <citation type="journal article" date="2020" name="Microorganisms">
        <title>Osmotic Adaptation and Compatible Solute Biosynthesis of Phototrophic Bacteria as Revealed from Genome Analyses.</title>
        <authorList>
            <person name="Imhoff J.F."/>
            <person name="Rahn T."/>
            <person name="Kunzel S."/>
            <person name="Keller A."/>
            <person name="Neulinger S.C."/>
        </authorList>
    </citation>
    <scope>NUCLEOTIDE SEQUENCE</scope>
    <source>
        <strain evidence="3">IM 151</strain>
    </source>
</reference>
<protein>
    <recommendedName>
        <fullName evidence="2">Mandelate racemase/muconate lactonizing enzyme C-terminal domain-containing protein</fullName>
    </recommendedName>
</protein>
<dbReference type="InterPro" id="IPR018110">
    <property type="entry name" value="Mandel_Rmase/mucon_lact_enz_CS"/>
</dbReference>
<dbReference type="EMBL" id="NRRU01000134">
    <property type="protein sequence ID" value="MBK1715575.1"/>
    <property type="molecule type" value="Genomic_DNA"/>
</dbReference>
<comment type="caution">
    <text evidence="3">The sequence shown here is derived from an EMBL/GenBank/DDBJ whole genome shotgun (WGS) entry which is preliminary data.</text>
</comment>
<proteinExistence type="predicted"/>
<dbReference type="PROSITE" id="PS00909">
    <property type="entry name" value="MR_MLE_2"/>
    <property type="match status" value="1"/>
</dbReference>
<dbReference type="PANTHER" id="PTHR48073">
    <property type="entry name" value="O-SUCCINYLBENZOATE SYNTHASE-RELATED"/>
    <property type="match status" value="1"/>
</dbReference>
<organism evidence="3 4">
    <name type="scientific">Rubrivivax gelatinosus</name>
    <name type="common">Rhodocyclus gelatinosus</name>
    <name type="synonym">Rhodopseudomonas gelatinosa</name>
    <dbReference type="NCBI Taxonomy" id="28068"/>
    <lineage>
        <taxon>Bacteria</taxon>
        <taxon>Pseudomonadati</taxon>
        <taxon>Pseudomonadota</taxon>
        <taxon>Betaproteobacteria</taxon>
        <taxon>Burkholderiales</taxon>
        <taxon>Sphaerotilaceae</taxon>
        <taxon>Rubrivivax</taxon>
    </lineage>
</organism>
<sequence length="280" mass="27623">MLLPAAGRPAERLGAALQPVAALLAPAPSARFALECALLDAASRHAGCSAAAWLAGGRALQPVAVSVLLPEDARAPAAAAEAVARGHRVLKLKIAVAGRSAADEDRLLAAVHAAAPGARLRLDANGALAPAEAQSRLAALALWGVELVEEPVAGDALLALPALALPWAADESLADPVLAAALLALPPGRRPAALVLKPALLGLVRCLALAEAAHAAGLGLIVTHCFDGDPGFAAACALAQALPAPPLACGLAPHAGLLRAWPAGPVLAPPAAPGLLPETG</sequence>
<dbReference type="PANTHER" id="PTHR48073:SF2">
    <property type="entry name" value="O-SUCCINYLBENZOATE SYNTHASE"/>
    <property type="match status" value="1"/>
</dbReference>
<dbReference type="InterPro" id="IPR029017">
    <property type="entry name" value="Enolase-like_N"/>
</dbReference>
<accession>A0ABS1E3S7</accession>
<dbReference type="InterPro" id="IPR036849">
    <property type="entry name" value="Enolase-like_C_sf"/>
</dbReference>
<dbReference type="Proteomes" id="UP001041814">
    <property type="component" value="Unassembled WGS sequence"/>
</dbReference>